<organism evidence="13 14">
    <name type="scientific">Serendipita vermifera MAFF 305830</name>
    <dbReference type="NCBI Taxonomy" id="933852"/>
    <lineage>
        <taxon>Eukaryota</taxon>
        <taxon>Fungi</taxon>
        <taxon>Dikarya</taxon>
        <taxon>Basidiomycota</taxon>
        <taxon>Agaricomycotina</taxon>
        <taxon>Agaricomycetes</taxon>
        <taxon>Sebacinales</taxon>
        <taxon>Serendipitaceae</taxon>
        <taxon>Serendipita</taxon>
    </lineage>
</organism>
<proteinExistence type="inferred from homology"/>
<dbReference type="GO" id="GO:0043138">
    <property type="term" value="F:3'-5' DNA helicase activity"/>
    <property type="evidence" value="ECO:0007669"/>
    <property type="project" value="UniProtKB-EC"/>
</dbReference>
<accession>A0A0C3B7J2</accession>
<sequence length="2386" mass="267656">MSSAFRCVFDDCKDTKTTFSDIKAFNTHLQSSHGFEKGRFLVTNIKYKKKDTKLLLPYTNECPIGGCNAGPQEFASNRIGSHIKVHPSNDAWEKKLEAGVYFWWHQSITQSHSLEDCISRAFTDPNVRRRALVLFDSSLDHLDENDDALIEFQNQNEEEVDNFEMINTQQVYDHEFASVTRSLSQVAIEDDSVNEVNMDIQEPLSSVGFVDVPGLQLPPALAVHDFAILAIMQLPNSPKVFVCLKCRRIVDTKSHGPLQEHRKTCTDQGPPPAQDMDDNAADGPEMVIDVENDRDPEDQSSDSDSEPVGANETKVSTAKAWAKARAFLASGDCVIDKLTVDRPPQIGPPNPFFDVVNGYKCSFCVKAFVQKDSARRHVQSEHKQDTRLLNEHDPYPACKMQSYGGRNTPYFQVTVDELPPPTLELCSPETFMRQSLQLRASGAVRQNDRQLSELSQRSPMIKRFRYDKIYPKEIEKFSEFVNCRAPAVSASHSDDQPVLSQLVALVSLLYHLEGQGHLSNTEELLKRQLGSKGLSGLLSGQPSGSETVFKPLQRYSSVVSPEHKTTGQALHASITQALKSQQLSDALTSLKTVATDDDPLSPVVTSGAHIQSPLLLDICHSVMDAFHQFSFALVAHPDSLRPEQEVLATPVQRFIALKAWNPHQKVFQDVTSLHGQLAQIQWTMRMVIFCEHRRMAKQDEERRPYDILCELKDQCGVRDQTTPFGQLQEQMRYASQLKGSQTVVPDATFNRESQTAYLNHVVVPVNQFQEMLQSLLTELDTCLDNELLFGRREKVFDFVDEKGLATFRRPQNPIEAAGVYSEGYSYFDANECFSSKKDSLIKLVISELDLQKRFLLPVTNAGQYYWNLSQIKSWVIEVDRFKSLLACLTYWLSGMPPRGTEFTSTRIRNTAHMPRNIKCSQGDLVIEHTYTKSESMTGFGRAVMRMPAYPLQRLLEEYIVVIKPLYDIFMQKLLEEGRLAQPQYSSLLWTIDGNQMSTRHLSESLARYSHQHLHHSITIRMWRQLLIQLGANILPKEIVQLPHTTTALTAQASHGAAAERTHYNRQTGFASEVLSATQCAEFKSISLAWAEALGFPHPTHRSSPLDAPHGSQVVRFDYDHLGRVIAKQVVNTLEEKDRQKAVASHLSEIQARELNPLPRVSTPLNIVANRLALQALQAVAPSIRHFRSPEQGACIQYVLDQATAPLFVVHPMGHGKSAVYLGPVLLEKGMGKTTVVLFPLLALAQAATLKATTLGLRCYFLNPQEVHRETLEGFDLLLMTYDLLINSPTVFQTIQTIANQGQLTRIVVDEAHTIITDRTYRESFRQLHRRLANIPVPQIFMSGTMPQAILQELMSAFGAHPTIYESRIWCDKPNMAYRVDWSLLASPKTVIEIAKKIQEELIPMLERDPHQRAIVFARTIDWAHQIATHAGTRVYTSEADLSERQNGFVEWYTDSEQLPNQRVMISTSALSLGIDYPNITHIWIFGDPYDSLTLCQMAARGGRTGSISHVRLFPSKWIHEKEVQDDVLLEFKNTTKCRRTPLALYLDGRRITCLMLPAGSALCDNCMLNEDATLPSLLPDPTLLFAVQQAASTKDADMRLTVQALYDTIAILCVRNDLCPFCMLVPGKNAQPHSAANCPTRLFESVHALSLLTREIRMAGPDQGMDKHLDHIKDDKCLLGEFSHCLLLGLLASEYHAANILQQIPGRKPEKVLEAILSPVVIYPCDAVDTGRQLLNYHFLLLSAVVKTEYAPQSAHKVVSKNWFQRWSIPPTSKSIKLFDHIPWSETTSNMHNETLNPQTASRKATTPTNNTTPLRRSLPFLSLSLSDHMVAPSEPLMDWSADAPSQAAHAMASTVLPMLKVASVKSPGVATMETAMFPTHDATFEMQPRLSGTSSQIRAMHREEEMFKIQPHLPGASSQLHGMHREVPEEQRFQMQPRLPGTSSQIHAMHREEEMFKIQPHLPGANSQLHGMHREVPEEQRFEIWNHVGALSNVNLKRWVSYILYRVFHDKICLQKGCKKAPHFQSNQNESAIISTLNNVKESIEKASDRGTCPHCLLPKLFKGGVTKESPWLYGFDHDQCEDGNYALLVQTVSLLAYPEIRDIIGFGAAAMTSTSAASFLATPCKVIATGTVYNLHLLFVTHFFSVPTVLAPLHPADKQFLDKIMKTAVREHHTTPKDMTIEYQTEPQGRGKPVAEAGPRNHSRKQHYLSPESPLHFRDKARRSAGTPTPSSSHQRASYTLPLTKQKTLASGVLSRKGMVLSSEQEAAFSFTPQPALTPTVGAGIARFTSMTPRSATGGHSHSRLGEKTTPEVSNTRTPSPDPESQPDPASSSPITIPPQPDLPPTYDVAATAHHCDPSTYRPRAREFVYHPYLRESSLRWRSK</sequence>
<keyword evidence="3" id="KW-0067">ATP-binding</keyword>
<feature type="domain" description="Helicase ATP-binding" evidence="11">
    <location>
        <begin position="1197"/>
        <end position="1363"/>
    </location>
</feature>
<dbReference type="InterPro" id="IPR014001">
    <property type="entry name" value="Helicase_ATP-bd"/>
</dbReference>
<dbReference type="HOGENOM" id="CLU_229379_0_0_1"/>
<name>A0A0C3B7J2_SERVB</name>
<dbReference type="OrthoDB" id="2507344at2759"/>
<dbReference type="PANTHER" id="PTHR13710:SF105">
    <property type="entry name" value="ATP-DEPENDENT DNA HELICASE Q1"/>
    <property type="match status" value="1"/>
</dbReference>
<keyword evidence="8" id="KW-0479">Metal-binding</keyword>
<comment type="similarity">
    <text evidence="1">Belongs to the helicase family. RecQ subfamily.</text>
</comment>
<evidence type="ECO:0000313" key="14">
    <source>
        <dbReference type="Proteomes" id="UP000054097"/>
    </source>
</evidence>
<dbReference type="PROSITE" id="PS51194">
    <property type="entry name" value="HELICASE_CTER"/>
    <property type="match status" value="1"/>
</dbReference>
<reference evidence="14" key="2">
    <citation type="submission" date="2015-01" db="EMBL/GenBank/DDBJ databases">
        <title>Evolutionary Origins and Diversification of the Mycorrhizal Mutualists.</title>
        <authorList>
            <consortium name="DOE Joint Genome Institute"/>
            <consortium name="Mycorrhizal Genomics Consortium"/>
            <person name="Kohler A."/>
            <person name="Kuo A."/>
            <person name="Nagy L.G."/>
            <person name="Floudas D."/>
            <person name="Copeland A."/>
            <person name="Barry K.W."/>
            <person name="Cichocki N."/>
            <person name="Veneault-Fourrey C."/>
            <person name="LaButti K."/>
            <person name="Lindquist E.A."/>
            <person name="Lipzen A."/>
            <person name="Lundell T."/>
            <person name="Morin E."/>
            <person name="Murat C."/>
            <person name="Riley R."/>
            <person name="Ohm R."/>
            <person name="Sun H."/>
            <person name="Tunlid A."/>
            <person name="Henrissat B."/>
            <person name="Grigoriev I.V."/>
            <person name="Hibbett D.S."/>
            <person name="Martin F."/>
        </authorList>
    </citation>
    <scope>NUCLEOTIDE SEQUENCE [LARGE SCALE GENOMIC DNA]</scope>
    <source>
        <strain evidence="14">MAFF 305830</strain>
    </source>
</reference>
<feature type="region of interest" description="Disordered" evidence="9">
    <location>
        <begin position="2293"/>
        <end position="2367"/>
    </location>
</feature>
<dbReference type="PROSITE" id="PS00028">
    <property type="entry name" value="ZINC_FINGER_C2H2_1"/>
    <property type="match status" value="1"/>
</dbReference>
<dbReference type="InterPro" id="IPR027417">
    <property type="entry name" value="P-loop_NTPase"/>
</dbReference>
<dbReference type="GO" id="GO:0005737">
    <property type="term" value="C:cytoplasm"/>
    <property type="evidence" value="ECO:0007669"/>
    <property type="project" value="TreeGrafter"/>
</dbReference>
<feature type="region of interest" description="Disordered" evidence="9">
    <location>
        <begin position="256"/>
        <end position="314"/>
    </location>
</feature>
<feature type="compositionally biased region" description="Polar residues" evidence="9">
    <location>
        <begin position="2228"/>
        <end position="2245"/>
    </location>
</feature>
<dbReference type="EMBL" id="KN824299">
    <property type="protein sequence ID" value="KIM27441.1"/>
    <property type="molecule type" value="Genomic_DNA"/>
</dbReference>
<dbReference type="GO" id="GO:0009378">
    <property type="term" value="F:four-way junction helicase activity"/>
    <property type="evidence" value="ECO:0007669"/>
    <property type="project" value="TreeGrafter"/>
</dbReference>
<evidence type="ECO:0000256" key="7">
    <source>
        <dbReference type="ARBA" id="ARBA00034808"/>
    </source>
</evidence>
<evidence type="ECO:0000259" key="11">
    <source>
        <dbReference type="PROSITE" id="PS51192"/>
    </source>
</evidence>
<dbReference type="SMART" id="SM00355">
    <property type="entry name" value="ZnF_C2H2"/>
    <property type="match status" value="3"/>
</dbReference>
<evidence type="ECO:0000259" key="12">
    <source>
        <dbReference type="PROSITE" id="PS51194"/>
    </source>
</evidence>
<dbReference type="SUPFAM" id="SSF52540">
    <property type="entry name" value="P-loop containing nucleoside triphosphate hydrolases"/>
    <property type="match status" value="1"/>
</dbReference>
<dbReference type="GO" id="GO:0005524">
    <property type="term" value="F:ATP binding"/>
    <property type="evidence" value="ECO:0007669"/>
    <property type="project" value="UniProtKB-KW"/>
</dbReference>
<dbReference type="PROSITE" id="PS51192">
    <property type="entry name" value="HELICASE_ATP_BIND_1"/>
    <property type="match status" value="1"/>
</dbReference>
<evidence type="ECO:0000256" key="1">
    <source>
        <dbReference type="ARBA" id="ARBA00005446"/>
    </source>
</evidence>
<dbReference type="Pfam" id="PF00270">
    <property type="entry name" value="DEAD"/>
    <property type="match status" value="1"/>
</dbReference>
<feature type="compositionally biased region" description="Acidic residues" evidence="9">
    <location>
        <begin position="288"/>
        <end position="305"/>
    </location>
</feature>
<dbReference type="GO" id="GO:0003677">
    <property type="term" value="F:DNA binding"/>
    <property type="evidence" value="ECO:0007669"/>
    <property type="project" value="UniProtKB-KW"/>
</dbReference>
<evidence type="ECO:0000256" key="4">
    <source>
        <dbReference type="ARBA" id="ARBA00023125"/>
    </source>
</evidence>
<feature type="region of interest" description="Disordered" evidence="9">
    <location>
        <begin position="1789"/>
        <end position="1816"/>
    </location>
</feature>
<keyword evidence="8" id="KW-0863">Zinc-finger</keyword>
<evidence type="ECO:0000256" key="8">
    <source>
        <dbReference type="PROSITE-ProRule" id="PRU00042"/>
    </source>
</evidence>
<dbReference type="Proteomes" id="UP000054097">
    <property type="component" value="Unassembled WGS sequence"/>
</dbReference>
<dbReference type="EC" id="5.6.2.4" evidence="7"/>
<dbReference type="Gene3D" id="3.40.50.300">
    <property type="entry name" value="P-loop containing nucleotide triphosphate hydrolases"/>
    <property type="match status" value="2"/>
</dbReference>
<keyword evidence="8" id="KW-0862">Zinc</keyword>
<feature type="compositionally biased region" description="Basic and acidic residues" evidence="9">
    <location>
        <begin position="256"/>
        <end position="265"/>
    </location>
</feature>
<gene>
    <name evidence="13" type="ORF">M408DRAFT_311304</name>
</gene>
<comment type="catalytic activity">
    <reaction evidence="6">
        <text>Couples ATP hydrolysis with the unwinding of duplex DNA by translocating in the 3'-5' direction.</text>
        <dbReference type="EC" id="5.6.2.4"/>
    </reaction>
</comment>
<evidence type="ECO:0000256" key="6">
    <source>
        <dbReference type="ARBA" id="ARBA00034617"/>
    </source>
</evidence>
<evidence type="ECO:0000256" key="2">
    <source>
        <dbReference type="ARBA" id="ARBA00022741"/>
    </source>
</evidence>
<feature type="domain" description="Helicase C-terminal" evidence="12">
    <location>
        <begin position="1389"/>
        <end position="1548"/>
    </location>
</feature>
<keyword evidence="5" id="KW-0413">Isomerase</keyword>
<feature type="domain" description="C2H2-type" evidence="10">
    <location>
        <begin position="359"/>
        <end position="387"/>
    </location>
</feature>
<feature type="compositionally biased region" description="Polar residues" evidence="9">
    <location>
        <begin position="2293"/>
        <end position="2302"/>
    </location>
</feature>
<feature type="compositionally biased region" description="Low complexity" evidence="9">
    <location>
        <begin position="1806"/>
        <end position="1816"/>
    </location>
</feature>
<dbReference type="SMART" id="SM00487">
    <property type="entry name" value="DEXDc"/>
    <property type="match status" value="1"/>
</dbReference>
<feature type="compositionally biased region" description="Basic and acidic residues" evidence="9">
    <location>
        <begin position="2173"/>
        <end position="2182"/>
    </location>
</feature>
<evidence type="ECO:0000256" key="3">
    <source>
        <dbReference type="ARBA" id="ARBA00022840"/>
    </source>
</evidence>
<reference evidence="13 14" key="1">
    <citation type="submission" date="2014-04" db="EMBL/GenBank/DDBJ databases">
        <authorList>
            <consortium name="DOE Joint Genome Institute"/>
            <person name="Kuo A."/>
            <person name="Zuccaro A."/>
            <person name="Kohler A."/>
            <person name="Nagy L.G."/>
            <person name="Floudas D."/>
            <person name="Copeland A."/>
            <person name="Barry K.W."/>
            <person name="Cichocki N."/>
            <person name="Veneault-Fourrey C."/>
            <person name="LaButti K."/>
            <person name="Lindquist E.A."/>
            <person name="Lipzen A."/>
            <person name="Lundell T."/>
            <person name="Morin E."/>
            <person name="Murat C."/>
            <person name="Sun H."/>
            <person name="Tunlid A."/>
            <person name="Henrissat B."/>
            <person name="Grigoriev I.V."/>
            <person name="Hibbett D.S."/>
            <person name="Martin F."/>
            <person name="Nordberg H.P."/>
            <person name="Cantor M.N."/>
            <person name="Hua S.X."/>
        </authorList>
    </citation>
    <scope>NUCLEOTIDE SEQUENCE [LARGE SCALE GENOMIC DNA]</scope>
    <source>
        <strain evidence="13 14">MAFF 305830</strain>
    </source>
</reference>
<dbReference type="GO" id="GO:0005694">
    <property type="term" value="C:chromosome"/>
    <property type="evidence" value="ECO:0007669"/>
    <property type="project" value="TreeGrafter"/>
</dbReference>
<evidence type="ECO:0000259" key="10">
    <source>
        <dbReference type="PROSITE" id="PS50157"/>
    </source>
</evidence>
<dbReference type="InterPro" id="IPR001650">
    <property type="entry name" value="Helicase_C-like"/>
</dbReference>
<dbReference type="InterPro" id="IPR011545">
    <property type="entry name" value="DEAD/DEAH_box_helicase_dom"/>
</dbReference>
<evidence type="ECO:0000313" key="13">
    <source>
        <dbReference type="EMBL" id="KIM27441.1"/>
    </source>
</evidence>
<keyword evidence="4" id="KW-0238">DNA-binding</keyword>
<dbReference type="PROSITE" id="PS50157">
    <property type="entry name" value="ZINC_FINGER_C2H2_2"/>
    <property type="match status" value="1"/>
</dbReference>
<evidence type="ECO:0000256" key="5">
    <source>
        <dbReference type="ARBA" id="ARBA00023235"/>
    </source>
</evidence>
<feature type="region of interest" description="Disordered" evidence="9">
    <location>
        <begin position="2173"/>
        <end position="2245"/>
    </location>
</feature>
<dbReference type="InterPro" id="IPR013087">
    <property type="entry name" value="Znf_C2H2_type"/>
</dbReference>
<dbReference type="PANTHER" id="PTHR13710">
    <property type="entry name" value="DNA HELICASE RECQ FAMILY MEMBER"/>
    <property type="match status" value="1"/>
</dbReference>
<evidence type="ECO:0000256" key="9">
    <source>
        <dbReference type="SAM" id="MobiDB-lite"/>
    </source>
</evidence>
<keyword evidence="14" id="KW-1185">Reference proteome</keyword>
<keyword evidence="2" id="KW-0547">Nucleotide-binding</keyword>
<feature type="compositionally biased region" description="Polar residues" evidence="9">
    <location>
        <begin position="1789"/>
        <end position="1805"/>
    </location>
</feature>
<dbReference type="GO" id="GO:0000724">
    <property type="term" value="P:double-strand break repair via homologous recombination"/>
    <property type="evidence" value="ECO:0007669"/>
    <property type="project" value="TreeGrafter"/>
</dbReference>
<dbReference type="SMART" id="SM00490">
    <property type="entry name" value="HELICc"/>
    <property type="match status" value="1"/>
</dbReference>
<dbReference type="Pfam" id="PF00271">
    <property type="entry name" value="Helicase_C"/>
    <property type="match status" value="1"/>
</dbReference>
<dbReference type="GO" id="GO:0008270">
    <property type="term" value="F:zinc ion binding"/>
    <property type="evidence" value="ECO:0007669"/>
    <property type="project" value="UniProtKB-KW"/>
</dbReference>
<protein>
    <recommendedName>
        <fullName evidence="7">DNA 3'-5' helicase</fullName>
        <ecNumber evidence="7">5.6.2.4</ecNumber>
    </recommendedName>
</protein>
<dbReference type="STRING" id="933852.A0A0C3B7J2"/>